<dbReference type="Gene3D" id="1.20.1250.20">
    <property type="entry name" value="MFS general substrate transporter like domains"/>
    <property type="match status" value="1"/>
</dbReference>
<protein>
    <submittedName>
        <fullName evidence="2">MFS transporter</fullName>
    </submittedName>
</protein>
<reference evidence="2" key="1">
    <citation type="journal article" date="2014" name="Int. J. Syst. Evol. Microbiol.">
        <title>Complete genome sequence of Corynebacterium casei LMG S-19264T (=DSM 44701T), isolated from a smear-ripened cheese.</title>
        <authorList>
            <consortium name="US DOE Joint Genome Institute (JGI-PGF)"/>
            <person name="Walter F."/>
            <person name="Albersmeier A."/>
            <person name="Kalinowski J."/>
            <person name="Ruckert C."/>
        </authorList>
    </citation>
    <scope>NUCLEOTIDE SEQUENCE</scope>
    <source>
        <strain evidence="2">CGMCC 1.12160</strain>
    </source>
</reference>
<keyword evidence="3" id="KW-1185">Reference proteome</keyword>
<feature type="transmembrane region" description="Helical" evidence="1">
    <location>
        <begin position="373"/>
        <end position="393"/>
    </location>
</feature>
<dbReference type="InterPro" id="IPR011701">
    <property type="entry name" value="MFS"/>
</dbReference>
<feature type="transmembrane region" description="Helical" evidence="1">
    <location>
        <begin position="171"/>
        <end position="194"/>
    </location>
</feature>
<feature type="transmembrane region" description="Helical" evidence="1">
    <location>
        <begin position="215"/>
        <end position="238"/>
    </location>
</feature>
<dbReference type="PANTHER" id="PTHR23523">
    <property type="match status" value="1"/>
</dbReference>
<feature type="transmembrane region" description="Helical" evidence="1">
    <location>
        <begin position="312"/>
        <end position="333"/>
    </location>
</feature>
<comment type="caution">
    <text evidence="2">The sequence shown here is derived from an EMBL/GenBank/DDBJ whole genome shotgun (WGS) entry which is preliminary data.</text>
</comment>
<evidence type="ECO:0000256" key="1">
    <source>
        <dbReference type="SAM" id="Phobius"/>
    </source>
</evidence>
<sequence length="408" mass="41424">MTSRSQDRPARTPRPGVGGALAVAAVALIAVNLRPGASSVGPVLAEVRQALAMPAAATGLVTALPGLCFGAVGLLAVGLARRLGMTVAVSLGILAVVVGLLGRSLTTSTVLFLLLTTLALAGMAIGNVLVPAWIKRHATDGGVALMTLYSAGLTAGGALSAAVSAPTASALGWRAALGVWGLIAVAALLPWTLVARREHLDPGDHRAGDTSGGGGLWHSPTAVWLMLLFGLQSMNAYIQFGWLPQVYRDAGISPTAAGLLLSLLTAIGIAGGLLMPTVIARARTLAPWVVGFALLLILGYAGLLTAPAALPWLWASLLGLSGFAFPTAIALITARSRDPRVTARLSGFVQPIGYGFAAVGPFVVGVLHDLTGGWHVVLVLLMASGVAMAVAGLRVSRPSLVDDELAGR</sequence>
<proteinExistence type="predicted"/>
<feature type="transmembrane region" description="Helical" evidence="1">
    <location>
        <begin position="250"/>
        <end position="273"/>
    </location>
</feature>
<gene>
    <name evidence="2" type="ORF">GCM10011366_29140</name>
</gene>
<keyword evidence="1" id="KW-1133">Transmembrane helix</keyword>
<feature type="transmembrane region" description="Helical" evidence="1">
    <location>
        <begin position="285"/>
        <end position="306"/>
    </location>
</feature>
<feature type="transmembrane region" description="Helical" evidence="1">
    <location>
        <begin position="108"/>
        <end position="130"/>
    </location>
</feature>
<evidence type="ECO:0000313" key="2">
    <source>
        <dbReference type="EMBL" id="GGF59455.1"/>
    </source>
</evidence>
<organism evidence="2 3">
    <name type="scientific">Ornithinimicrobium tianjinense</name>
    <dbReference type="NCBI Taxonomy" id="1195761"/>
    <lineage>
        <taxon>Bacteria</taxon>
        <taxon>Bacillati</taxon>
        <taxon>Actinomycetota</taxon>
        <taxon>Actinomycetes</taxon>
        <taxon>Micrococcales</taxon>
        <taxon>Ornithinimicrobiaceae</taxon>
        <taxon>Ornithinimicrobium</taxon>
    </lineage>
</organism>
<feature type="transmembrane region" description="Helical" evidence="1">
    <location>
        <begin position="142"/>
        <end position="165"/>
    </location>
</feature>
<dbReference type="RefSeq" id="WP_188432028.1">
    <property type="nucleotide sequence ID" value="NZ_BAABKH010000001.1"/>
</dbReference>
<keyword evidence="1" id="KW-0472">Membrane</keyword>
<reference evidence="2" key="2">
    <citation type="submission" date="2020-09" db="EMBL/GenBank/DDBJ databases">
        <authorList>
            <person name="Sun Q."/>
            <person name="Zhou Y."/>
        </authorList>
    </citation>
    <scope>NUCLEOTIDE SEQUENCE</scope>
    <source>
        <strain evidence="2">CGMCC 1.12160</strain>
    </source>
</reference>
<keyword evidence="1" id="KW-0812">Transmembrane</keyword>
<dbReference type="Pfam" id="PF07690">
    <property type="entry name" value="MFS_1"/>
    <property type="match status" value="1"/>
</dbReference>
<dbReference type="EMBL" id="BMEM01000006">
    <property type="protein sequence ID" value="GGF59455.1"/>
    <property type="molecule type" value="Genomic_DNA"/>
</dbReference>
<dbReference type="InterPro" id="IPR036259">
    <property type="entry name" value="MFS_trans_sf"/>
</dbReference>
<dbReference type="AlphaFoldDB" id="A0A917BX33"/>
<name>A0A917BX33_9MICO</name>
<feature type="transmembrane region" description="Helical" evidence="1">
    <location>
        <begin position="55"/>
        <end position="76"/>
    </location>
</feature>
<dbReference type="GO" id="GO:0022857">
    <property type="term" value="F:transmembrane transporter activity"/>
    <property type="evidence" value="ECO:0007669"/>
    <property type="project" value="InterPro"/>
</dbReference>
<dbReference type="InterPro" id="IPR052524">
    <property type="entry name" value="MFS_Cyanate_Porter"/>
</dbReference>
<dbReference type="Proteomes" id="UP000605670">
    <property type="component" value="Unassembled WGS sequence"/>
</dbReference>
<dbReference type="PANTHER" id="PTHR23523:SF2">
    <property type="entry name" value="2-NITROIMIDAZOLE TRANSPORTER"/>
    <property type="match status" value="1"/>
</dbReference>
<dbReference type="SUPFAM" id="SSF103473">
    <property type="entry name" value="MFS general substrate transporter"/>
    <property type="match status" value="1"/>
</dbReference>
<feature type="transmembrane region" description="Helical" evidence="1">
    <location>
        <begin position="83"/>
        <end position="102"/>
    </location>
</feature>
<accession>A0A917BX33</accession>
<evidence type="ECO:0000313" key="3">
    <source>
        <dbReference type="Proteomes" id="UP000605670"/>
    </source>
</evidence>
<feature type="transmembrane region" description="Helical" evidence="1">
    <location>
        <begin position="345"/>
        <end position="367"/>
    </location>
</feature>